<dbReference type="CDD" id="cd11032">
    <property type="entry name" value="P450_EryK-like"/>
    <property type="match status" value="1"/>
</dbReference>
<gene>
    <name evidence="5" type="ORF">G9U52_24925</name>
</gene>
<dbReference type="InterPro" id="IPR002397">
    <property type="entry name" value="Cyt_P450_B"/>
</dbReference>
<protein>
    <submittedName>
        <fullName evidence="5">Cytochrome P450</fullName>
    </submittedName>
</protein>
<dbReference type="InterPro" id="IPR036396">
    <property type="entry name" value="Cyt_P450_sf"/>
</dbReference>
<dbReference type="Pfam" id="PF00067">
    <property type="entry name" value="p450"/>
    <property type="match status" value="1"/>
</dbReference>
<evidence type="ECO:0000256" key="4">
    <source>
        <dbReference type="RuleBase" id="RU000461"/>
    </source>
</evidence>
<comment type="caution">
    <text evidence="5">The sequence shown here is derived from an EMBL/GenBank/DDBJ whole genome shotgun (WGS) entry which is preliminary data.</text>
</comment>
<accession>A0ABX0J9G5</accession>
<dbReference type="PANTHER" id="PTHR46696">
    <property type="entry name" value="P450, PUTATIVE (EUROFUNG)-RELATED"/>
    <property type="match status" value="1"/>
</dbReference>
<dbReference type="PRINTS" id="PR00359">
    <property type="entry name" value="BP450"/>
</dbReference>
<dbReference type="PROSITE" id="PS00086">
    <property type="entry name" value="CYTOCHROME_P450"/>
    <property type="match status" value="1"/>
</dbReference>
<evidence type="ECO:0000256" key="1">
    <source>
        <dbReference type="ARBA" id="ARBA00010617"/>
    </source>
</evidence>
<keyword evidence="6" id="KW-1185">Reference proteome</keyword>
<keyword evidence="4" id="KW-0560">Oxidoreductase</keyword>
<keyword evidence="4" id="KW-0408">Iron</keyword>
<dbReference type="PANTHER" id="PTHR46696:SF1">
    <property type="entry name" value="CYTOCHROME P450 YJIB-RELATED"/>
    <property type="match status" value="1"/>
</dbReference>
<dbReference type="PRINTS" id="PR00385">
    <property type="entry name" value="P450"/>
</dbReference>
<keyword evidence="3 4" id="KW-0503">Monooxygenase</keyword>
<dbReference type="Proteomes" id="UP001165962">
    <property type="component" value="Unassembled WGS sequence"/>
</dbReference>
<sequence>MKPKAVELIPFAQILGGTDTNNFHNPFPWFEKKRKESPIYFHEETGTWNAFQYEDVKRLADDKEKFSVVFPQMPGNTLKNSIIALDPPRHTQIRSIVSHAFTPRVMKEWEPRILEITEQLLNSVSGSEEIDIVKDFSYPLPMVVIAEMLGVPSQNMDKFKEWSDILVGSPKSSRKEDVDENINIRLKTDEALAEFFHEIIEEKRGDLGNDIISILIKAGEEGVKISEEDLIPFCRLLLVAGNETTTNLIANAVYCLLENPDVYKELRSDLSLVPQMMEETLRYRGPAHILRRIVAQDTELNGQRLRKGEIVIGWLASANRDESKFENASKYDIHRSPNRHIAFGHGIHFCLGAPLARLEANIAITEIIERYSSISFSKDFTIDPVKNGAVLGFNSLLVRVSQ</sequence>
<organism evidence="5 6">
    <name type="scientific">Paenibacillus agricola</name>
    <dbReference type="NCBI Taxonomy" id="2716264"/>
    <lineage>
        <taxon>Bacteria</taxon>
        <taxon>Bacillati</taxon>
        <taxon>Bacillota</taxon>
        <taxon>Bacilli</taxon>
        <taxon>Bacillales</taxon>
        <taxon>Paenibacillaceae</taxon>
        <taxon>Paenibacillus</taxon>
    </lineage>
</organism>
<evidence type="ECO:0000313" key="6">
    <source>
        <dbReference type="Proteomes" id="UP001165962"/>
    </source>
</evidence>
<dbReference type="InterPro" id="IPR017972">
    <property type="entry name" value="Cyt_P450_CS"/>
</dbReference>
<name>A0ABX0J9G5_9BACL</name>
<dbReference type="EMBL" id="JAAOIW010000010">
    <property type="protein sequence ID" value="NHN33065.1"/>
    <property type="molecule type" value="Genomic_DNA"/>
</dbReference>
<comment type="similarity">
    <text evidence="1 4">Belongs to the cytochrome P450 family.</text>
</comment>
<dbReference type="RefSeq" id="WP_166153359.1">
    <property type="nucleotide sequence ID" value="NZ_JAAOIW010000010.1"/>
</dbReference>
<evidence type="ECO:0000256" key="3">
    <source>
        <dbReference type="ARBA" id="ARBA00023033"/>
    </source>
</evidence>
<dbReference type="InterPro" id="IPR001128">
    <property type="entry name" value="Cyt_P450"/>
</dbReference>
<proteinExistence type="inferred from homology"/>
<reference evidence="5" key="1">
    <citation type="submission" date="2020-03" db="EMBL/GenBank/DDBJ databases">
        <title>Draft sequencing of Paenibacilllus sp. S3N08.</title>
        <authorList>
            <person name="Kim D.-U."/>
        </authorList>
    </citation>
    <scope>NUCLEOTIDE SEQUENCE</scope>
    <source>
        <strain evidence="5">S3N08</strain>
    </source>
</reference>
<dbReference type="Gene3D" id="1.10.630.10">
    <property type="entry name" value="Cytochrome P450"/>
    <property type="match status" value="1"/>
</dbReference>
<keyword evidence="2 4" id="KW-0349">Heme</keyword>
<keyword evidence="4" id="KW-0479">Metal-binding</keyword>
<dbReference type="SUPFAM" id="SSF48264">
    <property type="entry name" value="Cytochrome P450"/>
    <property type="match status" value="1"/>
</dbReference>
<evidence type="ECO:0000313" key="5">
    <source>
        <dbReference type="EMBL" id="NHN33065.1"/>
    </source>
</evidence>
<evidence type="ECO:0000256" key="2">
    <source>
        <dbReference type="ARBA" id="ARBA00022617"/>
    </source>
</evidence>